<dbReference type="RefSeq" id="WP_386074453.1">
    <property type="nucleotide sequence ID" value="NZ_JBHTJT010000012.1"/>
</dbReference>
<dbReference type="Gene3D" id="1.10.760.10">
    <property type="entry name" value="Cytochrome c-like domain"/>
    <property type="match status" value="1"/>
</dbReference>
<comment type="caution">
    <text evidence="9">The sequence shown here is derived from an EMBL/GenBank/DDBJ whole genome shotgun (WGS) entry which is preliminary data.</text>
</comment>
<evidence type="ECO:0000256" key="3">
    <source>
        <dbReference type="ARBA" id="ARBA00022723"/>
    </source>
</evidence>
<keyword evidence="1" id="KW-0813">Transport</keyword>
<feature type="signal peptide" evidence="7">
    <location>
        <begin position="1"/>
        <end position="22"/>
    </location>
</feature>
<gene>
    <name evidence="9" type="ORF">ACFQ2S_10715</name>
</gene>
<feature type="chain" id="PRO_5046322201" evidence="7">
    <location>
        <begin position="23"/>
        <end position="127"/>
    </location>
</feature>
<evidence type="ECO:0000256" key="2">
    <source>
        <dbReference type="ARBA" id="ARBA00022617"/>
    </source>
</evidence>
<evidence type="ECO:0000313" key="9">
    <source>
        <dbReference type="EMBL" id="MFD0980120.1"/>
    </source>
</evidence>
<proteinExistence type="predicted"/>
<accession>A0ABW3IRB9</accession>
<evidence type="ECO:0000256" key="4">
    <source>
        <dbReference type="ARBA" id="ARBA00022982"/>
    </source>
</evidence>
<protein>
    <submittedName>
        <fullName evidence="9">C-type cytochrome</fullName>
    </submittedName>
</protein>
<keyword evidence="5 6" id="KW-0408">Iron</keyword>
<dbReference type="EMBL" id="JBHTJT010000012">
    <property type="protein sequence ID" value="MFD0980120.1"/>
    <property type="molecule type" value="Genomic_DNA"/>
</dbReference>
<dbReference type="SUPFAM" id="SSF46626">
    <property type="entry name" value="Cytochrome c"/>
    <property type="match status" value="1"/>
</dbReference>
<reference evidence="10" key="1">
    <citation type="journal article" date="2019" name="Int. J. Syst. Evol. Microbiol.">
        <title>The Global Catalogue of Microorganisms (GCM) 10K type strain sequencing project: providing services to taxonomists for standard genome sequencing and annotation.</title>
        <authorList>
            <consortium name="The Broad Institute Genomics Platform"/>
            <consortium name="The Broad Institute Genome Sequencing Center for Infectious Disease"/>
            <person name="Wu L."/>
            <person name="Ma J."/>
        </authorList>
    </citation>
    <scope>NUCLEOTIDE SEQUENCE [LARGE SCALE GENOMIC DNA]</scope>
    <source>
        <strain evidence="10">CCUG 60524</strain>
    </source>
</reference>
<keyword evidence="7" id="KW-0732">Signal</keyword>
<keyword evidence="3 6" id="KW-0479">Metal-binding</keyword>
<evidence type="ECO:0000313" key="10">
    <source>
        <dbReference type="Proteomes" id="UP001597108"/>
    </source>
</evidence>
<sequence>MRSALLSLTAALATVTAAPVLAEGDAANGENVFKKCQACHMVGEDAKNRVGPPLNGVVGAPAGRVEDYKYSPNLLELAEGGLVWDEPTLVAYLTKPKDVIPKGKMSFAGLKKESDIADVIAYLQTFE</sequence>
<keyword evidence="2 6" id="KW-0349">Heme</keyword>
<evidence type="ECO:0000256" key="1">
    <source>
        <dbReference type="ARBA" id="ARBA00022448"/>
    </source>
</evidence>
<dbReference type="PROSITE" id="PS51007">
    <property type="entry name" value="CYTC"/>
    <property type="match status" value="1"/>
</dbReference>
<keyword evidence="10" id="KW-1185">Reference proteome</keyword>
<name>A0ABW3IRB9_9RHOB</name>
<organism evidence="9 10">
    <name type="scientific">Tropicimonas aquimaris</name>
    <dbReference type="NCBI Taxonomy" id="914152"/>
    <lineage>
        <taxon>Bacteria</taxon>
        <taxon>Pseudomonadati</taxon>
        <taxon>Pseudomonadota</taxon>
        <taxon>Alphaproteobacteria</taxon>
        <taxon>Rhodobacterales</taxon>
        <taxon>Roseobacteraceae</taxon>
        <taxon>Tropicimonas</taxon>
    </lineage>
</organism>
<feature type="domain" description="Cytochrome c" evidence="8">
    <location>
        <begin position="24"/>
        <end position="127"/>
    </location>
</feature>
<evidence type="ECO:0000256" key="7">
    <source>
        <dbReference type="SAM" id="SignalP"/>
    </source>
</evidence>
<keyword evidence="4" id="KW-0249">Electron transport</keyword>
<dbReference type="InterPro" id="IPR002327">
    <property type="entry name" value="Cyt_c_1A/1B"/>
</dbReference>
<dbReference type="Pfam" id="PF00034">
    <property type="entry name" value="Cytochrom_C"/>
    <property type="match status" value="1"/>
</dbReference>
<dbReference type="InterPro" id="IPR009056">
    <property type="entry name" value="Cyt_c-like_dom"/>
</dbReference>
<evidence type="ECO:0000256" key="6">
    <source>
        <dbReference type="PROSITE-ProRule" id="PRU00433"/>
    </source>
</evidence>
<evidence type="ECO:0000259" key="8">
    <source>
        <dbReference type="PROSITE" id="PS51007"/>
    </source>
</evidence>
<dbReference type="InterPro" id="IPR036909">
    <property type="entry name" value="Cyt_c-like_dom_sf"/>
</dbReference>
<dbReference type="PRINTS" id="PR00604">
    <property type="entry name" value="CYTCHRMECIAB"/>
</dbReference>
<dbReference type="PANTHER" id="PTHR11961">
    <property type="entry name" value="CYTOCHROME C"/>
    <property type="match status" value="1"/>
</dbReference>
<dbReference type="Proteomes" id="UP001597108">
    <property type="component" value="Unassembled WGS sequence"/>
</dbReference>
<evidence type="ECO:0000256" key="5">
    <source>
        <dbReference type="ARBA" id="ARBA00023004"/>
    </source>
</evidence>